<name>A0A427Y213_9TREE</name>
<dbReference type="PANTHER" id="PTHR43791:SF51">
    <property type="entry name" value="MAJOR FACILITATOR SUPERFAMILY (MFS) PROFILE DOMAIN-CONTAINING PROTEIN"/>
    <property type="match status" value="1"/>
</dbReference>
<dbReference type="GeneID" id="39591255"/>
<accession>A0A427Y213</accession>
<keyword evidence="10" id="KW-1185">Reference proteome</keyword>
<proteinExistence type="predicted"/>
<evidence type="ECO:0000256" key="1">
    <source>
        <dbReference type="ARBA" id="ARBA00004141"/>
    </source>
</evidence>
<feature type="transmembrane region" description="Helical" evidence="7">
    <location>
        <begin position="438"/>
        <end position="461"/>
    </location>
</feature>
<dbReference type="PROSITE" id="PS50850">
    <property type="entry name" value="MFS"/>
    <property type="match status" value="1"/>
</dbReference>
<dbReference type="SUPFAM" id="SSF103473">
    <property type="entry name" value="MFS general substrate transporter"/>
    <property type="match status" value="1"/>
</dbReference>
<feature type="compositionally biased region" description="Polar residues" evidence="6">
    <location>
        <begin position="1"/>
        <end position="12"/>
    </location>
</feature>
<dbReference type="Proteomes" id="UP000279236">
    <property type="component" value="Unassembled WGS sequence"/>
</dbReference>
<feature type="transmembrane region" description="Helical" evidence="7">
    <location>
        <begin position="102"/>
        <end position="124"/>
    </location>
</feature>
<feature type="transmembrane region" description="Helical" evidence="7">
    <location>
        <begin position="366"/>
        <end position="395"/>
    </location>
</feature>
<feature type="transmembrane region" description="Helical" evidence="7">
    <location>
        <begin position="136"/>
        <end position="157"/>
    </location>
</feature>
<reference evidence="9 10" key="1">
    <citation type="submission" date="2018-11" db="EMBL/GenBank/DDBJ databases">
        <title>Genome sequence of Apiotrichum porosum DSM 27194.</title>
        <authorList>
            <person name="Aliyu H."/>
            <person name="Gorte O."/>
            <person name="Ochsenreither K."/>
        </authorList>
    </citation>
    <scope>NUCLEOTIDE SEQUENCE [LARGE SCALE GENOMIC DNA]</scope>
    <source>
        <strain evidence="9 10">DSM 27194</strain>
    </source>
</reference>
<feature type="transmembrane region" description="Helical" evidence="7">
    <location>
        <begin position="224"/>
        <end position="244"/>
    </location>
</feature>
<comment type="caution">
    <text evidence="9">The sequence shown here is derived from an EMBL/GenBank/DDBJ whole genome shotgun (WGS) entry which is preliminary data.</text>
</comment>
<dbReference type="OrthoDB" id="2962993at2759"/>
<keyword evidence="4 7" id="KW-1133">Transmembrane helix</keyword>
<dbReference type="PANTHER" id="PTHR43791">
    <property type="entry name" value="PERMEASE-RELATED"/>
    <property type="match status" value="1"/>
</dbReference>
<dbReference type="InterPro" id="IPR020846">
    <property type="entry name" value="MFS_dom"/>
</dbReference>
<dbReference type="GO" id="GO:0016020">
    <property type="term" value="C:membrane"/>
    <property type="evidence" value="ECO:0007669"/>
    <property type="project" value="UniProtKB-SubCell"/>
</dbReference>
<keyword evidence="3 7" id="KW-0812">Transmembrane</keyword>
<evidence type="ECO:0000256" key="2">
    <source>
        <dbReference type="ARBA" id="ARBA00022448"/>
    </source>
</evidence>
<feature type="transmembrane region" description="Helical" evidence="7">
    <location>
        <begin position="334"/>
        <end position="354"/>
    </location>
</feature>
<dbReference type="InterPro" id="IPR011701">
    <property type="entry name" value="MFS"/>
</dbReference>
<evidence type="ECO:0000259" key="8">
    <source>
        <dbReference type="PROSITE" id="PS50850"/>
    </source>
</evidence>
<protein>
    <recommendedName>
        <fullName evidence="8">Major facilitator superfamily (MFS) profile domain-containing protein</fullName>
    </recommendedName>
</protein>
<evidence type="ECO:0000256" key="7">
    <source>
        <dbReference type="SAM" id="Phobius"/>
    </source>
</evidence>
<dbReference type="InterPro" id="IPR036259">
    <property type="entry name" value="MFS_trans_sf"/>
</dbReference>
<evidence type="ECO:0000256" key="4">
    <source>
        <dbReference type="ARBA" id="ARBA00022989"/>
    </source>
</evidence>
<evidence type="ECO:0000313" key="10">
    <source>
        <dbReference type="Proteomes" id="UP000279236"/>
    </source>
</evidence>
<feature type="domain" description="Major facilitator superfamily (MFS) profile" evidence="8">
    <location>
        <begin position="59"/>
        <end position="495"/>
    </location>
</feature>
<dbReference type="Gene3D" id="1.20.1250.20">
    <property type="entry name" value="MFS general substrate transporter like domains"/>
    <property type="match status" value="1"/>
</dbReference>
<dbReference type="Pfam" id="PF07690">
    <property type="entry name" value="MFS_1"/>
    <property type="match status" value="1"/>
</dbReference>
<evidence type="ECO:0000256" key="5">
    <source>
        <dbReference type="ARBA" id="ARBA00023136"/>
    </source>
</evidence>
<dbReference type="AlphaFoldDB" id="A0A427Y213"/>
<sequence length="495" mass="55102">MSGPTSARTSTTDLDDKSLPIDSESPTPTSTPYVDQYQERNLFSYQQSKKLLRPADWHILPILILLYLSKNMDGNLVSYVKTINSTSESNILKALNITSDQYAYVSTCFSVTFLLFEVPSNILIKWSTPRLHFFRIVVAWSIITACTAAVSNLAGFLTARAFLGLAEAGLYPGMLWQLTFWYRPDEIAVRMSVLGVLGQFSGILDSLLTYVYIDGRGGLDGWQWVFVIVGLIGLVESVLVYFWYPDFPDSPPSRRQFLTQEEGAFLVARLPPNSARSSDSNFDWSAIRCELKSPLLWGYSFSQLCTNSALYGLSFWLPTILTSFSLTQGPKTQLLVIPSAVVYIAVAISLAWFLDNDTRIPQPLLAFTGCFILIGIYIGMIFAQAAGACIFAPLLPLRAQSLRGSSSAAFAFAFQNSCGQLPGLYTAQFFQTKYAPRYAIPFGICIAFTGAVLFANAWIWYWQYDLEKETRKIARERRAAGKSEGVVVAQDVRAL</sequence>
<comment type="subcellular location">
    <subcellularLocation>
        <location evidence="1">Membrane</location>
        <topology evidence="1">Multi-pass membrane protein</topology>
    </subcellularLocation>
</comment>
<evidence type="ECO:0000313" key="9">
    <source>
        <dbReference type="EMBL" id="RSH85119.1"/>
    </source>
</evidence>
<dbReference type="GO" id="GO:0022857">
    <property type="term" value="F:transmembrane transporter activity"/>
    <property type="evidence" value="ECO:0007669"/>
    <property type="project" value="InterPro"/>
</dbReference>
<feature type="region of interest" description="Disordered" evidence="6">
    <location>
        <begin position="1"/>
        <end position="32"/>
    </location>
</feature>
<gene>
    <name evidence="9" type="ORF">EHS24_006712</name>
</gene>
<feature type="transmembrane region" description="Helical" evidence="7">
    <location>
        <begin position="187"/>
        <end position="212"/>
    </location>
</feature>
<evidence type="ECO:0000256" key="3">
    <source>
        <dbReference type="ARBA" id="ARBA00022692"/>
    </source>
</evidence>
<organism evidence="9 10">
    <name type="scientific">Apiotrichum porosum</name>
    <dbReference type="NCBI Taxonomy" id="105984"/>
    <lineage>
        <taxon>Eukaryota</taxon>
        <taxon>Fungi</taxon>
        <taxon>Dikarya</taxon>
        <taxon>Basidiomycota</taxon>
        <taxon>Agaricomycotina</taxon>
        <taxon>Tremellomycetes</taxon>
        <taxon>Trichosporonales</taxon>
        <taxon>Trichosporonaceae</taxon>
        <taxon>Apiotrichum</taxon>
    </lineage>
</organism>
<dbReference type="EMBL" id="RSCE01000003">
    <property type="protein sequence ID" value="RSH85119.1"/>
    <property type="molecule type" value="Genomic_DNA"/>
</dbReference>
<keyword evidence="5 7" id="KW-0472">Membrane</keyword>
<evidence type="ECO:0000256" key="6">
    <source>
        <dbReference type="SAM" id="MobiDB-lite"/>
    </source>
</evidence>
<keyword evidence="2" id="KW-0813">Transport</keyword>
<dbReference type="RefSeq" id="XP_028478567.1">
    <property type="nucleotide sequence ID" value="XM_028622115.1"/>
</dbReference>